<reference evidence="1 2" key="1">
    <citation type="submission" date="2020-03" db="EMBL/GenBank/DDBJ databases">
        <title>Genomic Encyclopedia of Type Strains, Phase IV (KMG-IV): sequencing the most valuable type-strain genomes for metagenomic binning, comparative biology and taxonomic classification.</title>
        <authorList>
            <person name="Goeker M."/>
        </authorList>
    </citation>
    <scope>NUCLEOTIDE SEQUENCE [LARGE SCALE GENOMIC DNA]</scope>
    <source>
        <strain evidence="1 2">DSM 102865</strain>
    </source>
</reference>
<gene>
    <name evidence="1" type="ORF">FHS68_003811</name>
</gene>
<name>A0ABX0UR58_9BACT</name>
<dbReference type="EMBL" id="JAASQJ010000003">
    <property type="protein sequence ID" value="NIJ54629.1"/>
    <property type="molecule type" value="Genomic_DNA"/>
</dbReference>
<proteinExistence type="predicted"/>
<evidence type="ECO:0000313" key="2">
    <source>
        <dbReference type="Proteomes" id="UP001179181"/>
    </source>
</evidence>
<protein>
    <submittedName>
        <fullName evidence="1">Uncharacterized protein</fullName>
    </submittedName>
</protein>
<keyword evidence="2" id="KW-1185">Reference proteome</keyword>
<evidence type="ECO:0000313" key="1">
    <source>
        <dbReference type="EMBL" id="NIJ54629.1"/>
    </source>
</evidence>
<dbReference type="RefSeq" id="WP_167273066.1">
    <property type="nucleotide sequence ID" value="NZ_JAASQJ010000003.1"/>
</dbReference>
<accession>A0ABX0UR58</accession>
<sequence length="68" mass="7717">MLKEQVINQIDTLSIEELMLIYGYIELLKGRPQLPSGTNKAHLQVREALAVLKNGLSNDILVSREERI</sequence>
<dbReference type="Proteomes" id="UP001179181">
    <property type="component" value="Unassembled WGS sequence"/>
</dbReference>
<comment type="caution">
    <text evidence="1">The sequence shown here is derived from an EMBL/GenBank/DDBJ whole genome shotgun (WGS) entry which is preliminary data.</text>
</comment>
<organism evidence="1 2">
    <name type="scientific">Dyadobacter arcticus</name>
    <dbReference type="NCBI Taxonomy" id="1078754"/>
    <lineage>
        <taxon>Bacteria</taxon>
        <taxon>Pseudomonadati</taxon>
        <taxon>Bacteroidota</taxon>
        <taxon>Cytophagia</taxon>
        <taxon>Cytophagales</taxon>
        <taxon>Spirosomataceae</taxon>
        <taxon>Dyadobacter</taxon>
    </lineage>
</organism>